<feature type="domain" description="Bacterial Ig-like" evidence="3">
    <location>
        <begin position="335"/>
        <end position="427"/>
    </location>
</feature>
<keyword evidence="2" id="KW-0812">Transmembrane</keyword>
<evidence type="ECO:0000259" key="3">
    <source>
        <dbReference type="Pfam" id="PF19078"/>
    </source>
</evidence>
<dbReference type="Proteomes" id="UP000187203">
    <property type="component" value="Unassembled WGS sequence"/>
</dbReference>
<proteinExistence type="predicted"/>
<dbReference type="OrthoDB" id="1936312at2759"/>
<dbReference type="STRING" id="93759.A0A1R3JXC2"/>
<feature type="transmembrane region" description="Helical" evidence="2">
    <location>
        <begin position="692"/>
        <end position="716"/>
    </location>
</feature>
<feature type="transmembrane region" description="Helical" evidence="2">
    <location>
        <begin position="857"/>
        <end position="874"/>
    </location>
</feature>
<evidence type="ECO:0000256" key="1">
    <source>
        <dbReference type="SAM" id="MobiDB-lite"/>
    </source>
</evidence>
<feature type="transmembrane region" description="Helical" evidence="2">
    <location>
        <begin position="880"/>
        <end position="900"/>
    </location>
</feature>
<evidence type="ECO:0000256" key="2">
    <source>
        <dbReference type="SAM" id="Phobius"/>
    </source>
</evidence>
<accession>A0A1R3JXC2</accession>
<gene>
    <name evidence="4" type="ORF">COLO4_13262</name>
</gene>
<comment type="caution">
    <text evidence="4">The sequence shown here is derived from an EMBL/GenBank/DDBJ whole genome shotgun (WGS) entry which is preliminary data.</text>
</comment>
<dbReference type="Pfam" id="PF19078">
    <property type="entry name" value="Big_12"/>
    <property type="match status" value="1"/>
</dbReference>
<sequence length="1107" mass="122981">MVVGALNFTESAVYIHFDQTPPTWSRFSSAVFRYSVERPNGSNACRNNSCSVYCELDGKRLLNPCQFDTIVLRNLTANQYHNFLLNVTTHNGENNSSAYSWFIDTIPPTANVSSEQNYTSAEKITIDITFTEACNGHGGFKCVNSSNCDVIVDGPAHIQPSSLKIIKPNIKYSLKLVLSLKTTYGRVVVRMAEDFCKDHAGNNFTRSNASTAVIHFDRRPVLVDLWSSVPSYELAINGVPRTVFATNRTENLEVYLDFSIPIINSTEQILNALDVNSGSLMPVHDRTHGNRRFVFNLKNIASETEIITVKLHAGLLIGRTGTRVSPVASLQFLYDCTKPGVGLSTNSQNVTKESKINVIVEFTKPVFGFEASIIEVNGGSLIRFKELSRALYSLTVMAVTNNMVSITIPEGKVNDISGNMNVASNRLEMIHYSTPAISTALHSFVTAGVLATTLAAAILSLSSTNLGAINTVNSASNNFVASDPSMNLHGMIGHLQVFVLSDWLLANQPIEYSETTKGLRWLIPRQRLPWKKDDCSIWPNNIYLDHGRFSKKLMFPTDQIDPKFSWLHGRHNISKENTPFGLPLTANEYFTYFLRGEPLSASNVVKKLENYKGWQDMAMNLFWLSIGVGSLLIVHFVLLVFLKWRIGTTAAQGILSVPRFELLLLILVLPCISQSSAFVIRGGTLEGIITGALLLAIPAAFILSVFLFLTIAIFSGSLAQYKEIRYTIVEDTWYKKVWFFFIGRPAFGRWFYMDGLPSSFLSRFGILFEDQKGPPVFVFVDQNESNTIPMWVGSGQNGIGRMRAISSDDSQEEMKISLPMRFLGCVRSSYIILDLLRRVCLGMIAGTYSSHQSNRTLCALMITLVQFIYLFTLKPHIRRGVYIVEAISLLSEAGVFGLSISMNNSNFIRAKTLGLLMLVLLFLSFISQLVNEWYALIKCLLNLSQTHKNSVKIGLKFAAKGLLLPFLPRKHWSRVIPGTSQAKSFLAPVVPQSRETEFVRRDVGEPHVGGQFSSMTATVVPLLSPGSPIVQATSTAAADQTGESSRGKAIKFEPKNDMKKLRELARASFSGHSKDEETNTSYRFRLQSSNTETVSIDPQTSTSKARN</sequence>
<feature type="transmembrane region" description="Helical" evidence="2">
    <location>
        <begin position="662"/>
        <end position="680"/>
    </location>
</feature>
<dbReference type="PANTHER" id="PTHR34677:SF3">
    <property type="entry name" value="BACTERIAL IG-LIKE DOMAIN-CONTAINING PROTEIN"/>
    <property type="match status" value="1"/>
</dbReference>
<feature type="compositionally biased region" description="Polar residues" evidence="1">
    <location>
        <begin position="1079"/>
        <end position="1107"/>
    </location>
</feature>
<keyword evidence="5" id="KW-1185">Reference proteome</keyword>
<dbReference type="PANTHER" id="PTHR34677">
    <property type="match status" value="1"/>
</dbReference>
<feature type="transmembrane region" description="Helical" evidence="2">
    <location>
        <begin position="912"/>
        <end position="930"/>
    </location>
</feature>
<evidence type="ECO:0000313" key="5">
    <source>
        <dbReference type="Proteomes" id="UP000187203"/>
    </source>
</evidence>
<feature type="region of interest" description="Disordered" evidence="1">
    <location>
        <begin position="1065"/>
        <end position="1107"/>
    </location>
</feature>
<evidence type="ECO:0000313" key="4">
    <source>
        <dbReference type="EMBL" id="OMO99474.1"/>
    </source>
</evidence>
<dbReference type="AlphaFoldDB" id="A0A1R3JXC2"/>
<protein>
    <recommendedName>
        <fullName evidence="3">Bacterial Ig-like domain-containing protein</fullName>
    </recommendedName>
</protein>
<name>A0A1R3JXC2_9ROSI</name>
<dbReference type="InterPro" id="IPR044048">
    <property type="entry name" value="Big_12"/>
</dbReference>
<keyword evidence="2" id="KW-0472">Membrane</keyword>
<organism evidence="4 5">
    <name type="scientific">Corchorus olitorius</name>
    <dbReference type="NCBI Taxonomy" id="93759"/>
    <lineage>
        <taxon>Eukaryota</taxon>
        <taxon>Viridiplantae</taxon>
        <taxon>Streptophyta</taxon>
        <taxon>Embryophyta</taxon>
        <taxon>Tracheophyta</taxon>
        <taxon>Spermatophyta</taxon>
        <taxon>Magnoliopsida</taxon>
        <taxon>eudicotyledons</taxon>
        <taxon>Gunneridae</taxon>
        <taxon>Pentapetalae</taxon>
        <taxon>rosids</taxon>
        <taxon>malvids</taxon>
        <taxon>Malvales</taxon>
        <taxon>Malvaceae</taxon>
        <taxon>Grewioideae</taxon>
        <taxon>Apeibeae</taxon>
        <taxon>Corchorus</taxon>
    </lineage>
</organism>
<keyword evidence="2" id="KW-1133">Transmembrane helix</keyword>
<feature type="transmembrane region" description="Helical" evidence="2">
    <location>
        <begin position="621"/>
        <end position="642"/>
    </location>
</feature>
<dbReference type="EMBL" id="AWUE01015133">
    <property type="protein sequence ID" value="OMO99474.1"/>
    <property type="molecule type" value="Genomic_DNA"/>
</dbReference>
<reference evidence="5" key="1">
    <citation type="submission" date="2013-09" db="EMBL/GenBank/DDBJ databases">
        <title>Corchorus olitorius genome sequencing.</title>
        <authorList>
            <person name="Alam M."/>
            <person name="Haque M.S."/>
            <person name="Islam M.S."/>
            <person name="Emdad E.M."/>
            <person name="Islam M.M."/>
            <person name="Ahmed B."/>
            <person name="Halim A."/>
            <person name="Hossen Q.M.M."/>
            <person name="Hossain M.Z."/>
            <person name="Ahmed R."/>
            <person name="Khan M.M."/>
            <person name="Islam R."/>
            <person name="Rashid M.M."/>
            <person name="Khan S.A."/>
            <person name="Rahman M.S."/>
            <person name="Alam M."/>
            <person name="Yahiya A.S."/>
            <person name="Khan M.S."/>
            <person name="Azam M.S."/>
            <person name="Haque T."/>
            <person name="Lashkar M.Z.H."/>
            <person name="Akhand A.I."/>
            <person name="Morshed G."/>
            <person name="Roy S."/>
            <person name="Uddin K.S."/>
            <person name="Rabeya T."/>
            <person name="Hossain A.S."/>
            <person name="Chowdhury A."/>
            <person name="Snigdha A.R."/>
            <person name="Mortoza M.S."/>
            <person name="Matin S.A."/>
            <person name="Hoque S.M.E."/>
            <person name="Islam M.K."/>
            <person name="Roy D.K."/>
            <person name="Haider R."/>
            <person name="Moosa M.M."/>
            <person name="Elias S.M."/>
            <person name="Hasan A.M."/>
            <person name="Jahan S."/>
            <person name="Shafiuddin M."/>
            <person name="Mahmood N."/>
            <person name="Shommy N.S."/>
        </authorList>
    </citation>
    <scope>NUCLEOTIDE SEQUENCE [LARGE SCALE GENOMIC DNA]</scope>
    <source>
        <strain evidence="5">cv. O-4</strain>
    </source>
</reference>